<reference evidence="1" key="1">
    <citation type="submission" date="2019-12" db="EMBL/GenBank/DDBJ databases">
        <title>Genome sequencing and annotation of Brassica cretica.</title>
        <authorList>
            <person name="Studholme D.J."/>
            <person name="Sarris P."/>
        </authorList>
    </citation>
    <scope>NUCLEOTIDE SEQUENCE</scope>
    <source>
        <strain evidence="1">PFS-109/04</strain>
        <tissue evidence="1">Leaf</tissue>
    </source>
</reference>
<dbReference type="Proteomes" id="UP000712600">
    <property type="component" value="Unassembled WGS sequence"/>
</dbReference>
<organism evidence="1 2">
    <name type="scientific">Brassica cretica</name>
    <name type="common">Mustard</name>
    <dbReference type="NCBI Taxonomy" id="69181"/>
    <lineage>
        <taxon>Eukaryota</taxon>
        <taxon>Viridiplantae</taxon>
        <taxon>Streptophyta</taxon>
        <taxon>Embryophyta</taxon>
        <taxon>Tracheophyta</taxon>
        <taxon>Spermatophyta</taxon>
        <taxon>Magnoliopsida</taxon>
        <taxon>eudicotyledons</taxon>
        <taxon>Gunneridae</taxon>
        <taxon>Pentapetalae</taxon>
        <taxon>rosids</taxon>
        <taxon>malvids</taxon>
        <taxon>Brassicales</taxon>
        <taxon>Brassicaceae</taxon>
        <taxon>Brassiceae</taxon>
        <taxon>Brassica</taxon>
    </lineage>
</organism>
<protein>
    <submittedName>
        <fullName evidence="1">Uncharacterized protein</fullName>
    </submittedName>
</protein>
<sequence length="81" mass="9598">MDVRDMKVFGDASFDAVIDKVWIQFRFFRFGFRYVVWVGVKMPRPSLTFLMFSVGAIRGNTQRRCLRKFGGNYMIRILCMT</sequence>
<dbReference type="AlphaFoldDB" id="A0A8S9PEV6"/>
<name>A0A8S9PEV6_BRACR</name>
<comment type="caution">
    <text evidence="1">The sequence shown here is derived from an EMBL/GenBank/DDBJ whole genome shotgun (WGS) entry which is preliminary data.</text>
</comment>
<evidence type="ECO:0000313" key="2">
    <source>
        <dbReference type="Proteomes" id="UP000712600"/>
    </source>
</evidence>
<accession>A0A8S9PEV6</accession>
<dbReference type="EMBL" id="QGKX02001521">
    <property type="protein sequence ID" value="KAF3512701.1"/>
    <property type="molecule type" value="Genomic_DNA"/>
</dbReference>
<gene>
    <name evidence="1" type="ORF">F2Q69_00003633</name>
</gene>
<proteinExistence type="predicted"/>
<evidence type="ECO:0000313" key="1">
    <source>
        <dbReference type="EMBL" id="KAF3512701.1"/>
    </source>
</evidence>